<keyword evidence="2" id="KW-0342">GTP-binding</keyword>
<feature type="compositionally biased region" description="Gly residues" evidence="3">
    <location>
        <begin position="357"/>
        <end position="369"/>
    </location>
</feature>
<dbReference type="Pfam" id="PF00679">
    <property type="entry name" value="EFG_C"/>
    <property type="match status" value="1"/>
</dbReference>
<protein>
    <submittedName>
        <fullName evidence="5">Elongation factor G</fullName>
    </submittedName>
</protein>
<dbReference type="InterPro" id="IPR035647">
    <property type="entry name" value="EFG_III/V"/>
</dbReference>
<keyword evidence="6" id="KW-1185">Reference proteome</keyword>
<reference evidence="5" key="1">
    <citation type="journal article" date="2014" name="Int. J. Syst. Evol. Microbiol.">
        <title>Complete genome sequence of Corynebacterium casei LMG S-19264T (=DSM 44701T), isolated from a smear-ripened cheese.</title>
        <authorList>
            <consortium name="US DOE Joint Genome Institute (JGI-PGF)"/>
            <person name="Walter F."/>
            <person name="Albersmeier A."/>
            <person name="Kalinowski J."/>
            <person name="Ruckert C."/>
        </authorList>
    </citation>
    <scope>NUCLEOTIDE SEQUENCE</scope>
    <source>
        <strain evidence="5">JCM 3090</strain>
    </source>
</reference>
<dbReference type="SMART" id="SM00838">
    <property type="entry name" value="EFG_C"/>
    <property type="match status" value="1"/>
</dbReference>
<dbReference type="Pfam" id="PF00009">
    <property type="entry name" value="GTP_EFTU"/>
    <property type="match status" value="1"/>
</dbReference>
<proteinExistence type="predicted"/>
<dbReference type="SUPFAM" id="SSF54980">
    <property type="entry name" value="EF-G C-terminal domain-like"/>
    <property type="match status" value="2"/>
</dbReference>
<dbReference type="NCBIfam" id="NF009377">
    <property type="entry name" value="PRK12740.1-1"/>
    <property type="match status" value="1"/>
</dbReference>
<dbReference type="Gene3D" id="3.40.50.300">
    <property type="entry name" value="P-loop containing nucleotide triphosphate hydrolases"/>
    <property type="match status" value="1"/>
</dbReference>
<dbReference type="PRINTS" id="PR00315">
    <property type="entry name" value="ELONGATNFCT"/>
</dbReference>
<dbReference type="PANTHER" id="PTHR43261">
    <property type="entry name" value="TRANSLATION ELONGATION FACTOR G-RELATED"/>
    <property type="match status" value="1"/>
</dbReference>
<dbReference type="InterPro" id="IPR005225">
    <property type="entry name" value="Small_GTP-bd"/>
</dbReference>
<keyword evidence="1" id="KW-0547">Nucleotide-binding</keyword>
<organism evidence="5 6">
    <name type="scientific">Pilimelia anulata</name>
    <dbReference type="NCBI Taxonomy" id="53371"/>
    <lineage>
        <taxon>Bacteria</taxon>
        <taxon>Bacillati</taxon>
        <taxon>Actinomycetota</taxon>
        <taxon>Actinomycetes</taxon>
        <taxon>Micromonosporales</taxon>
        <taxon>Micromonosporaceae</taxon>
        <taxon>Pilimelia</taxon>
    </lineage>
</organism>
<dbReference type="RefSeq" id="WP_189169252.1">
    <property type="nucleotide sequence ID" value="NZ_BMQB01000002.1"/>
</dbReference>
<reference evidence="5" key="2">
    <citation type="submission" date="2020-09" db="EMBL/GenBank/DDBJ databases">
        <authorList>
            <person name="Sun Q."/>
            <person name="Ohkuma M."/>
        </authorList>
    </citation>
    <scope>NUCLEOTIDE SEQUENCE</scope>
    <source>
        <strain evidence="5">JCM 3090</strain>
    </source>
</reference>
<feature type="domain" description="Tr-type G" evidence="4">
    <location>
        <begin position="20"/>
        <end position="290"/>
    </location>
</feature>
<dbReference type="Pfam" id="PF14492">
    <property type="entry name" value="EFG_III"/>
    <property type="match status" value="1"/>
</dbReference>
<dbReference type="Gene3D" id="3.30.70.240">
    <property type="match status" value="1"/>
</dbReference>
<keyword evidence="5" id="KW-0648">Protein biosynthesis</keyword>
<evidence type="ECO:0000313" key="6">
    <source>
        <dbReference type="Proteomes" id="UP000649739"/>
    </source>
</evidence>
<evidence type="ECO:0000313" key="5">
    <source>
        <dbReference type="EMBL" id="GGJ86173.1"/>
    </source>
</evidence>
<dbReference type="InterPro" id="IPR041095">
    <property type="entry name" value="EFG_II"/>
</dbReference>
<dbReference type="Pfam" id="PF03764">
    <property type="entry name" value="EFG_IV"/>
    <property type="match status" value="1"/>
</dbReference>
<dbReference type="SUPFAM" id="SSF54211">
    <property type="entry name" value="Ribosomal protein S5 domain 2-like"/>
    <property type="match status" value="1"/>
</dbReference>
<dbReference type="SMART" id="SM00889">
    <property type="entry name" value="EFG_IV"/>
    <property type="match status" value="1"/>
</dbReference>
<dbReference type="InterPro" id="IPR027417">
    <property type="entry name" value="P-loop_NTPase"/>
</dbReference>
<dbReference type="SUPFAM" id="SSF52540">
    <property type="entry name" value="P-loop containing nucleoside triphosphate hydrolases"/>
    <property type="match status" value="1"/>
</dbReference>
<dbReference type="InterPro" id="IPR000640">
    <property type="entry name" value="EFG_V-like"/>
</dbReference>
<evidence type="ECO:0000256" key="2">
    <source>
        <dbReference type="ARBA" id="ARBA00023134"/>
    </source>
</evidence>
<dbReference type="GO" id="GO:0003924">
    <property type="term" value="F:GTPase activity"/>
    <property type="evidence" value="ECO:0007669"/>
    <property type="project" value="InterPro"/>
</dbReference>
<dbReference type="InterPro" id="IPR005517">
    <property type="entry name" value="Transl_elong_EFG/EF2_IV"/>
</dbReference>
<name>A0A8J3B5Y7_9ACTN</name>
<evidence type="ECO:0000256" key="1">
    <source>
        <dbReference type="ARBA" id="ARBA00022741"/>
    </source>
</evidence>
<dbReference type="InterPro" id="IPR009000">
    <property type="entry name" value="Transl_B-barrel_sf"/>
</dbReference>
<keyword evidence="5" id="KW-0251">Elongation factor</keyword>
<dbReference type="Gene3D" id="3.30.70.870">
    <property type="entry name" value="Elongation Factor G (Translational Gtpase), domain 3"/>
    <property type="match status" value="1"/>
</dbReference>
<accession>A0A8J3B5Y7</accession>
<dbReference type="InterPro" id="IPR020568">
    <property type="entry name" value="Ribosomal_Su5_D2-typ_SF"/>
</dbReference>
<dbReference type="GO" id="GO:0003746">
    <property type="term" value="F:translation elongation factor activity"/>
    <property type="evidence" value="ECO:0007669"/>
    <property type="project" value="UniProtKB-KW"/>
</dbReference>
<dbReference type="InterPro" id="IPR004161">
    <property type="entry name" value="EFTu-like_2"/>
</dbReference>
<dbReference type="Gene3D" id="3.30.230.10">
    <property type="match status" value="1"/>
</dbReference>
<dbReference type="Proteomes" id="UP000649739">
    <property type="component" value="Unassembled WGS sequence"/>
</dbReference>
<dbReference type="InterPro" id="IPR000795">
    <property type="entry name" value="T_Tr_GTP-bd_dom"/>
</dbReference>
<dbReference type="GO" id="GO:0032790">
    <property type="term" value="P:ribosome disassembly"/>
    <property type="evidence" value="ECO:0007669"/>
    <property type="project" value="TreeGrafter"/>
</dbReference>
<feature type="region of interest" description="Disordered" evidence="3">
    <location>
        <begin position="351"/>
        <end position="374"/>
    </location>
</feature>
<dbReference type="EMBL" id="BMQB01000002">
    <property type="protein sequence ID" value="GGJ86173.1"/>
    <property type="molecule type" value="Genomic_DNA"/>
</dbReference>
<dbReference type="NCBIfam" id="TIGR00231">
    <property type="entry name" value="small_GTP"/>
    <property type="match status" value="1"/>
</dbReference>
<dbReference type="NCBIfam" id="NF009381">
    <property type="entry name" value="PRK12740.1-5"/>
    <property type="match status" value="1"/>
</dbReference>
<dbReference type="PANTHER" id="PTHR43261:SF6">
    <property type="entry name" value="ELONGATION FACTOR G-LIKE PROTEIN"/>
    <property type="match status" value="1"/>
</dbReference>
<evidence type="ECO:0000259" key="4">
    <source>
        <dbReference type="PROSITE" id="PS51722"/>
    </source>
</evidence>
<dbReference type="CDD" id="cd03713">
    <property type="entry name" value="EFG_mtEFG_C"/>
    <property type="match status" value="1"/>
</dbReference>
<dbReference type="InterPro" id="IPR014721">
    <property type="entry name" value="Ribsml_uS5_D2-typ_fold_subgr"/>
</dbReference>
<dbReference type="GO" id="GO:0005525">
    <property type="term" value="F:GTP binding"/>
    <property type="evidence" value="ECO:0007669"/>
    <property type="project" value="UniProtKB-KW"/>
</dbReference>
<dbReference type="Pfam" id="PF03144">
    <property type="entry name" value="GTP_EFTU_D2"/>
    <property type="match status" value="1"/>
</dbReference>
<dbReference type="AlphaFoldDB" id="A0A8J3B5Y7"/>
<dbReference type="SUPFAM" id="SSF50447">
    <property type="entry name" value="Translation proteins"/>
    <property type="match status" value="1"/>
</dbReference>
<dbReference type="PROSITE" id="PS51722">
    <property type="entry name" value="G_TR_2"/>
    <property type="match status" value="1"/>
</dbReference>
<gene>
    <name evidence="5" type="primary">fusA</name>
    <name evidence="5" type="ORF">GCM10010123_14710</name>
</gene>
<dbReference type="Gene3D" id="2.40.30.10">
    <property type="entry name" value="Translation factors"/>
    <property type="match status" value="1"/>
</dbReference>
<dbReference type="InterPro" id="IPR035649">
    <property type="entry name" value="EFG_V"/>
</dbReference>
<sequence>MANKGADRVAGPPPTVAAPAAIRNVAVVGHSGAGKTTLVEALLYRAGAITRMGDVAAGTTIGDSDPAAIAQGRSTTLSCAPLRHGDIKINLLDTPGYADFVGELRAGLRAADGALFVVSADTGVDIATATLWQECAAVGMPRAIAVTRLDHPRADPDETVALCQRVFGGEDGAGDVLPLSVLLPDGGVHQLVTDAVRAGADTRPATAAERAAAAEARAQLLEAIIAQSEDEGLMDRYLAGEPVDPAVVTADLERAVARGHFHPVVPACAATGVGLDGLLDLLASGFPSPLEHALPPAAAPDGTPRPLTCDPAGPLAAEVVKSTVDPYLGRVSLVRVFSGTLRPDRAVHVAGHAPAGRGDGGHSNGGPGAGHDDDERVAHVYAPLGPHLREIPAGIAGDLCAIARSGSARTGDTIADRSDPLLVAPWELPEPLLPVAVRAGKRTDEDALARNLARLIVGDPTMRLERAADTGQLVLWCTGEAHADVALHRLRAGGVAVETEPVVVPLRETFEHPARGHGRHVKQTGGHGQFAVVDLLVEPQPRGTGVSFVDKIVGGAVPHAYVPAVERGVRDKLAAGIAGHPVVDVQVTLVDGRAHSVDSSDAAFRAAAALALRTAAAEGGITLLEPVDAVTIRVPEALLGAVMGDLSGRRGQVLGTDVDPARPDLAVVRAEVPARELLRYAVELRAMTSGAGSFSRAFARYEPAPAPVTATR</sequence>
<comment type="caution">
    <text evidence="5">The sequence shown here is derived from an EMBL/GenBank/DDBJ whole genome shotgun (WGS) entry which is preliminary data.</text>
</comment>
<evidence type="ECO:0000256" key="3">
    <source>
        <dbReference type="SAM" id="MobiDB-lite"/>
    </source>
</evidence>
<dbReference type="FunFam" id="3.30.70.240:FF:000001">
    <property type="entry name" value="Elongation factor G"/>
    <property type="match status" value="1"/>
</dbReference>